<evidence type="ECO:0000256" key="2">
    <source>
        <dbReference type="SAM" id="MobiDB-lite"/>
    </source>
</evidence>
<feature type="region of interest" description="Disordered" evidence="2">
    <location>
        <begin position="24"/>
        <end position="64"/>
    </location>
</feature>
<feature type="coiled-coil region" evidence="1">
    <location>
        <begin position="126"/>
        <end position="183"/>
    </location>
</feature>
<gene>
    <name evidence="3" type="ORF">DBRI1063_LOCUS22964</name>
    <name evidence="4" type="ORF">DBRI1063_LOCUS22965</name>
</gene>
<sequence length="211" mass="24425">MAVHEATSKIVMLITMKRNMANALEKQKANDGSDDDEENHKEGNVKGSDGPARKKAKTKSDAESQITISLSEVEEIAAQFVADRRRAVKEAVQISFVEMKKRHDVILAAGREHYANVYRLDRDTKVREEQEANRHAMHDMKELHRNEIEAMECEQDEFIEALRKKHREETDELKKKLEFAQHTHTQSLKSYMDASCDSLRMLRKYKTARIV</sequence>
<evidence type="ECO:0000313" key="3">
    <source>
        <dbReference type="EMBL" id="CAD9353404.1"/>
    </source>
</evidence>
<dbReference type="EMBL" id="HBGN01035788">
    <property type="protein sequence ID" value="CAD9353404.1"/>
    <property type="molecule type" value="Transcribed_RNA"/>
</dbReference>
<evidence type="ECO:0000313" key="4">
    <source>
        <dbReference type="EMBL" id="CAD9353406.1"/>
    </source>
</evidence>
<accession>A0A6U3URH4</accession>
<keyword evidence="1" id="KW-0175">Coiled coil</keyword>
<protein>
    <submittedName>
        <fullName evidence="3">Uncharacterized protein</fullName>
    </submittedName>
</protein>
<proteinExistence type="predicted"/>
<reference evidence="3" key="1">
    <citation type="submission" date="2021-01" db="EMBL/GenBank/DDBJ databases">
        <authorList>
            <person name="Corre E."/>
            <person name="Pelletier E."/>
            <person name="Niang G."/>
            <person name="Scheremetjew M."/>
            <person name="Finn R."/>
            <person name="Kale V."/>
            <person name="Holt S."/>
            <person name="Cochrane G."/>
            <person name="Meng A."/>
            <person name="Brown T."/>
            <person name="Cohen L."/>
        </authorList>
    </citation>
    <scope>NUCLEOTIDE SEQUENCE</scope>
    <source>
        <strain evidence="3">Pop2</strain>
    </source>
</reference>
<dbReference type="EMBL" id="HBGN01035789">
    <property type="protein sequence ID" value="CAD9353406.1"/>
    <property type="molecule type" value="Transcribed_RNA"/>
</dbReference>
<dbReference type="AlphaFoldDB" id="A0A6U3URH4"/>
<organism evidence="3">
    <name type="scientific">Ditylum brightwellii</name>
    <dbReference type="NCBI Taxonomy" id="49249"/>
    <lineage>
        <taxon>Eukaryota</taxon>
        <taxon>Sar</taxon>
        <taxon>Stramenopiles</taxon>
        <taxon>Ochrophyta</taxon>
        <taxon>Bacillariophyta</taxon>
        <taxon>Mediophyceae</taxon>
        <taxon>Lithodesmiophycidae</taxon>
        <taxon>Lithodesmiales</taxon>
        <taxon>Lithodesmiaceae</taxon>
        <taxon>Ditylum</taxon>
    </lineage>
</organism>
<name>A0A6U3URH4_9STRA</name>
<evidence type="ECO:0000256" key="1">
    <source>
        <dbReference type="SAM" id="Coils"/>
    </source>
</evidence>